<dbReference type="Proteomes" id="UP001550603">
    <property type="component" value="Unassembled WGS sequence"/>
</dbReference>
<dbReference type="EMBL" id="JBEYBN010000010">
    <property type="protein sequence ID" value="MEU2266750.1"/>
    <property type="molecule type" value="Genomic_DNA"/>
</dbReference>
<accession>A0ABV2XRW6</accession>
<feature type="region of interest" description="Disordered" evidence="1">
    <location>
        <begin position="85"/>
        <end position="104"/>
    </location>
</feature>
<evidence type="ECO:0000313" key="3">
    <source>
        <dbReference type="Proteomes" id="UP001550603"/>
    </source>
</evidence>
<proteinExistence type="predicted"/>
<comment type="caution">
    <text evidence="2">The sequence shown here is derived from an EMBL/GenBank/DDBJ whole genome shotgun (WGS) entry which is preliminary data.</text>
</comment>
<dbReference type="InterPro" id="IPR036291">
    <property type="entry name" value="NAD(P)-bd_dom_sf"/>
</dbReference>
<reference evidence="2 3" key="1">
    <citation type="submission" date="2024-06" db="EMBL/GenBank/DDBJ databases">
        <title>The Natural Products Discovery Center: Release of the First 8490 Sequenced Strains for Exploring Actinobacteria Biosynthetic Diversity.</title>
        <authorList>
            <person name="Kalkreuter E."/>
            <person name="Kautsar S.A."/>
            <person name="Yang D."/>
            <person name="Bader C.D."/>
            <person name="Teijaro C.N."/>
            <person name="Fluegel L."/>
            <person name="Davis C.M."/>
            <person name="Simpson J.R."/>
            <person name="Lauterbach L."/>
            <person name="Steele A.D."/>
            <person name="Gui C."/>
            <person name="Meng S."/>
            <person name="Li G."/>
            <person name="Viehrig K."/>
            <person name="Ye F."/>
            <person name="Su P."/>
            <person name="Kiefer A.F."/>
            <person name="Nichols A."/>
            <person name="Cepeda A.J."/>
            <person name="Yan W."/>
            <person name="Fan B."/>
            <person name="Jiang Y."/>
            <person name="Adhikari A."/>
            <person name="Zheng C.-J."/>
            <person name="Schuster L."/>
            <person name="Cowan T.M."/>
            <person name="Smanski M.J."/>
            <person name="Chevrette M.G."/>
            <person name="De Carvalho L.P.S."/>
            <person name="Shen B."/>
        </authorList>
    </citation>
    <scope>NUCLEOTIDE SEQUENCE [LARGE SCALE GENOMIC DNA]</scope>
    <source>
        <strain evidence="2 3">NPDC019583</strain>
    </source>
</reference>
<gene>
    <name evidence="2" type="ORF">ABZ568_10040</name>
</gene>
<keyword evidence="3" id="KW-1185">Reference proteome</keyword>
<evidence type="ECO:0000256" key="1">
    <source>
        <dbReference type="SAM" id="MobiDB-lite"/>
    </source>
</evidence>
<dbReference type="SUPFAM" id="SSF51735">
    <property type="entry name" value="NAD(P)-binding Rossmann-fold domains"/>
    <property type="match status" value="1"/>
</dbReference>
<name>A0ABV2XRW6_9ACTN</name>
<organism evidence="2 3">
    <name type="scientific">Streptomyces olindensis</name>
    <dbReference type="NCBI Taxonomy" id="358823"/>
    <lineage>
        <taxon>Bacteria</taxon>
        <taxon>Bacillati</taxon>
        <taxon>Actinomycetota</taxon>
        <taxon>Actinomycetes</taxon>
        <taxon>Kitasatosporales</taxon>
        <taxon>Streptomycetaceae</taxon>
        <taxon>Streptomyces</taxon>
    </lineage>
</organism>
<evidence type="ECO:0000313" key="2">
    <source>
        <dbReference type="EMBL" id="MEU2266750.1"/>
    </source>
</evidence>
<protein>
    <submittedName>
        <fullName evidence="2">Uncharacterized protein</fullName>
    </submittedName>
</protein>
<feature type="compositionally biased region" description="Basic and acidic residues" evidence="1">
    <location>
        <begin position="94"/>
        <end position="104"/>
    </location>
</feature>
<sequence length="104" mass="11163">MAGADAKVTVADVDSRSAAGIAEEIGGEPWVLYRTDTGALDSLSLDYDILVNNAGFQHVPPIEDFPPETFRRMLTLMLEAPFSQARAGGSVQGDRPRSSSERVP</sequence>
<dbReference type="Gene3D" id="3.40.50.720">
    <property type="entry name" value="NAD(P)-binding Rossmann-like Domain"/>
    <property type="match status" value="1"/>
</dbReference>